<evidence type="ECO:0000313" key="2">
    <source>
        <dbReference type="EMBL" id="ACU90753.1"/>
    </source>
</evidence>
<dbReference type="Gene3D" id="3.40.250.10">
    <property type="entry name" value="Rhodanese-like domain"/>
    <property type="match status" value="1"/>
</dbReference>
<dbReference type="InterPro" id="IPR001763">
    <property type="entry name" value="Rhodanese-like_dom"/>
</dbReference>
<accession>C7LT03</accession>
<keyword evidence="3" id="KW-1185">Reference proteome</keyword>
<dbReference type="SUPFAM" id="SSF52821">
    <property type="entry name" value="Rhodanese/Cell cycle control phosphatase"/>
    <property type="match status" value="1"/>
</dbReference>
<dbReference type="EMBL" id="CP001629">
    <property type="protein sequence ID" value="ACU90753.1"/>
    <property type="molecule type" value="Genomic_DNA"/>
</dbReference>
<organism evidence="2 3">
    <name type="scientific">Desulfomicrobium baculatum (strain DSM 4028 / VKM B-1378 / X)</name>
    <name type="common">Desulfovibrio baculatus</name>
    <dbReference type="NCBI Taxonomy" id="525897"/>
    <lineage>
        <taxon>Bacteria</taxon>
        <taxon>Pseudomonadati</taxon>
        <taxon>Thermodesulfobacteriota</taxon>
        <taxon>Desulfovibrionia</taxon>
        <taxon>Desulfovibrionales</taxon>
        <taxon>Desulfomicrobiaceae</taxon>
        <taxon>Desulfomicrobium</taxon>
    </lineage>
</organism>
<dbReference type="KEGG" id="dba:Dbac_2676"/>
<evidence type="ECO:0000259" key="1">
    <source>
        <dbReference type="PROSITE" id="PS50206"/>
    </source>
</evidence>
<dbReference type="RefSeq" id="WP_015774842.1">
    <property type="nucleotide sequence ID" value="NC_013173.1"/>
</dbReference>
<feature type="domain" description="Rhodanese" evidence="1">
    <location>
        <begin position="15"/>
        <end position="105"/>
    </location>
</feature>
<dbReference type="PROSITE" id="PS50206">
    <property type="entry name" value="RHODANESE_3"/>
    <property type="match status" value="1"/>
</dbReference>
<dbReference type="OrthoDB" id="285281at2"/>
<reference evidence="2 3" key="1">
    <citation type="journal article" date="2009" name="Stand. Genomic Sci.">
        <title>Complete genome sequence of Desulfomicrobium baculatum type strain (X).</title>
        <authorList>
            <person name="Copeland A."/>
            <person name="Spring S."/>
            <person name="Goker M."/>
            <person name="Schneider S."/>
            <person name="Lapidus A."/>
            <person name="Del Rio T.G."/>
            <person name="Tice H."/>
            <person name="Cheng J.F."/>
            <person name="Chen F."/>
            <person name="Nolan M."/>
            <person name="Bruce D."/>
            <person name="Goodwin L."/>
            <person name="Pitluck S."/>
            <person name="Ivanova N."/>
            <person name="Mavrommatis K."/>
            <person name="Ovchinnikova G."/>
            <person name="Pati A."/>
            <person name="Chen A."/>
            <person name="Palaniappan K."/>
            <person name="Land M."/>
            <person name="Hauser L."/>
            <person name="Chang Y.J."/>
            <person name="Jeffries C.C."/>
            <person name="Meincke L."/>
            <person name="Sims D."/>
            <person name="Brettin T."/>
            <person name="Detter J.C."/>
            <person name="Han C."/>
            <person name="Chain P."/>
            <person name="Bristow J."/>
            <person name="Eisen J.A."/>
            <person name="Markowitz V."/>
            <person name="Hugenholtz P."/>
            <person name="Kyrpides N.C."/>
            <person name="Klenk H.P."/>
            <person name="Lucas S."/>
        </authorList>
    </citation>
    <scope>NUCLEOTIDE SEQUENCE [LARGE SCALE GENOMIC DNA]</scope>
    <source>
        <strain evidence="3">DSM 4028 / VKM B-1378 / X</strain>
    </source>
</reference>
<dbReference type="Proteomes" id="UP000002216">
    <property type="component" value="Chromosome"/>
</dbReference>
<dbReference type="InterPro" id="IPR036873">
    <property type="entry name" value="Rhodanese-like_dom_sf"/>
</dbReference>
<name>C7LT03_DESBD</name>
<dbReference type="SMART" id="SM00450">
    <property type="entry name" value="RHOD"/>
    <property type="match status" value="1"/>
</dbReference>
<gene>
    <name evidence="2" type="ordered locus">Dbac_2676</name>
</gene>
<dbReference type="AlphaFoldDB" id="C7LT03"/>
<dbReference type="HOGENOM" id="CLU_089574_16_0_7"/>
<dbReference type="STRING" id="525897.Dbac_2676"/>
<dbReference type="eggNOG" id="COG0607">
    <property type="taxonomic scope" value="Bacteria"/>
</dbReference>
<dbReference type="Pfam" id="PF00581">
    <property type="entry name" value="Rhodanese"/>
    <property type="match status" value="1"/>
</dbReference>
<sequence>MSDTTTPAELKALLDQGRVTLLDVRRAADRDGGGPMIGGAQWRDPEQVEQWAGELAPERPVVIYCVRGGSVSTSVQGALRGRRIDVRFLEGGLVAWEAQGAKEQGE</sequence>
<protein>
    <submittedName>
        <fullName evidence="2">Rhodanese domain protein</fullName>
    </submittedName>
</protein>
<evidence type="ECO:0000313" key="3">
    <source>
        <dbReference type="Proteomes" id="UP000002216"/>
    </source>
</evidence>
<proteinExistence type="predicted"/>